<gene>
    <name evidence="3" type="ORF">GCM10009554_12020</name>
</gene>
<keyword evidence="4" id="KW-1185">Reference proteome</keyword>
<protein>
    <recommendedName>
        <fullName evidence="2">DUF6923 domain-containing protein</fullName>
    </recommendedName>
</protein>
<feature type="compositionally biased region" description="Pro residues" evidence="1">
    <location>
        <begin position="286"/>
        <end position="378"/>
    </location>
</feature>
<accession>A0ABN1PLS6</accession>
<dbReference type="Proteomes" id="UP001500542">
    <property type="component" value="Unassembled WGS sequence"/>
</dbReference>
<proteinExistence type="predicted"/>
<sequence>MVRPLIAPLAGVRPVLRASAGVGAFVLACLTTVLVAGSSEAAADCSMLQFQTPGYAALSRLALVELPSGRSTDLGRLDYQINAAGYSKGQDLVYGIATRDKSGWLRRRPHLVTVDRRGAVTDLGQVRVGLGGVADPTAGAVAGSRLYLRDGHRLYTMDIDPGSPSFRSVVRVVHLSSVLPALSVDDFAVNPSDGLLYGISTSGPKTRVVSLDPERGKVKVVATVRGIPGRDSYSSVVMSGGVLYAVRTGYGFRSQLYRVGLDGASSVLASLPAAVGSDAAGCLYAAPPPPPLPSPTPTPRPTPTPTPKPSPSPTPTPTPTPTPRPTPPPAPPPVVRPTPTPKPTPTPTPTPAPVADLPPPPPPTPTSTPTPTPRPIRPTPSEITIAPQKAATPPPSDRTVQVLRRWSLATLLVVLTGGATMAAQRRMHR</sequence>
<dbReference type="PROSITE" id="PS51257">
    <property type="entry name" value="PROKAR_LIPOPROTEIN"/>
    <property type="match status" value="1"/>
</dbReference>
<name>A0ABN1PLS6_9ACTN</name>
<dbReference type="PRINTS" id="PR01217">
    <property type="entry name" value="PRICHEXTENSN"/>
</dbReference>
<dbReference type="EMBL" id="BAAAHK010000003">
    <property type="protein sequence ID" value="GAA0929567.1"/>
    <property type="molecule type" value="Genomic_DNA"/>
</dbReference>
<feature type="domain" description="DUF6923" evidence="2">
    <location>
        <begin position="78"/>
        <end position="281"/>
    </location>
</feature>
<evidence type="ECO:0000256" key="1">
    <source>
        <dbReference type="SAM" id="MobiDB-lite"/>
    </source>
</evidence>
<dbReference type="InterPro" id="IPR054215">
    <property type="entry name" value="DUF6923"/>
</dbReference>
<evidence type="ECO:0000259" key="2">
    <source>
        <dbReference type="Pfam" id="PF21959"/>
    </source>
</evidence>
<comment type="caution">
    <text evidence="3">The sequence shown here is derived from an EMBL/GenBank/DDBJ whole genome shotgun (WGS) entry which is preliminary data.</text>
</comment>
<dbReference type="Pfam" id="PF21959">
    <property type="entry name" value="DUF6923"/>
    <property type="match status" value="1"/>
</dbReference>
<reference evidence="3 4" key="1">
    <citation type="journal article" date="2019" name="Int. J. Syst. Evol. Microbiol.">
        <title>The Global Catalogue of Microorganisms (GCM) 10K type strain sequencing project: providing services to taxonomists for standard genome sequencing and annotation.</title>
        <authorList>
            <consortium name="The Broad Institute Genomics Platform"/>
            <consortium name="The Broad Institute Genome Sequencing Center for Infectious Disease"/>
            <person name="Wu L."/>
            <person name="Ma J."/>
        </authorList>
    </citation>
    <scope>NUCLEOTIDE SEQUENCE [LARGE SCALE GENOMIC DNA]</scope>
    <source>
        <strain evidence="3 4">JCM 10977</strain>
    </source>
</reference>
<feature type="region of interest" description="Disordered" evidence="1">
    <location>
        <begin position="286"/>
        <end position="398"/>
    </location>
</feature>
<organism evidence="3 4">
    <name type="scientific">Kribbella koreensis</name>
    <dbReference type="NCBI Taxonomy" id="57909"/>
    <lineage>
        <taxon>Bacteria</taxon>
        <taxon>Bacillati</taxon>
        <taxon>Actinomycetota</taxon>
        <taxon>Actinomycetes</taxon>
        <taxon>Propionibacteriales</taxon>
        <taxon>Kribbellaceae</taxon>
        <taxon>Kribbella</taxon>
    </lineage>
</organism>
<evidence type="ECO:0000313" key="4">
    <source>
        <dbReference type="Proteomes" id="UP001500542"/>
    </source>
</evidence>
<dbReference type="SUPFAM" id="SSF63825">
    <property type="entry name" value="YWTD domain"/>
    <property type="match status" value="1"/>
</dbReference>
<evidence type="ECO:0000313" key="3">
    <source>
        <dbReference type="EMBL" id="GAA0929567.1"/>
    </source>
</evidence>